<proteinExistence type="predicted"/>
<organism evidence="1 2">
    <name type="scientific">Nonomuraea longicatena</name>
    <dbReference type="NCBI Taxonomy" id="83682"/>
    <lineage>
        <taxon>Bacteria</taxon>
        <taxon>Bacillati</taxon>
        <taxon>Actinomycetota</taxon>
        <taxon>Actinomycetes</taxon>
        <taxon>Streptosporangiales</taxon>
        <taxon>Streptosporangiaceae</taxon>
        <taxon>Nonomuraea</taxon>
    </lineage>
</organism>
<gene>
    <name evidence="1" type="ORF">GCM10009560_62550</name>
</gene>
<name>A0ABP4BCE5_9ACTN</name>
<protein>
    <submittedName>
        <fullName evidence="1">Uncharacterized protein</fullName>
    </submittedName>
</protein>
<accession>A0ABP4BCE5</accession>
<reference evidence="2" key="1">
    <citation type="journal article" date="2019" name="Int. J. Syst. Evol. Microbiol.">
        <title>The Global Catalogue of Microorganisms (GCM) 10K type strain sequencing project: providing services to taxonomists for standard genome sequencing and annotation.</title>
        <authorList>
            <consortium name="The Broad Institute Genomics Platform"/>
            <consortium name="The Broad Institute Genome Sequencing Center for Infectious Disease"/>
            <person name="Wu L."/>
            <person name="Ma J."/>
        </authorList>
    </citation>
    <scope>NUCLEOTIDE SEQUENCE [LARGE SCALE GENOMIC DNA]</scope>
    <source>
        <strain evidence="2">JCM 11136</strain>
    </source>
</reference>
<sequence>MPESDSSNNSDKSASVRYVSERTAAQQVDILMRLDARLNEQHIRTRFGSNCYKLTLRRQGQAGVVSELTVSAPKLHVFASQGQRIATVGVCSRCNGYLLDAGLGVLPDPGSVTLVGDVATFCGRPL</sequence>
<dbReference type="Proteomes" id="UP001501578">
    <property type="component" value="Unassembled WGS sequence"/>
</dbReference>
<keyword evidence="2" id="KW-1185">Reference proteome</keyword>
<evidence type="ECO:0000313" key="2">
    <source>
        <dbReference type="Proteomes" id="UP001501578"/>
    </source>
</evidence>
<dbReference type="EMBL" id="BAAAHQ010000040">
    <property type="protein sequence ID" value="GAA0946661.1"/>
    <property type="molecule type" value="Genomic_DNA"/>
</dbReference>
<evidence type="ECO:0000313" key="1">
    <source>
        <dbReference type="EMBL" id="GAA0946661.1"/>
    </source>
</evidence>
<comment type="caution">
    <text evidence="1">The sequence shown here is derived from an EMBL/GenBank/DDBJ whole genome shotgun (WGS) entry which is preliminary data.</text>
</comment>